<evidence type="ECO:0000313" key="5">
    <source>
        <dbReference type="Proteomes" id="UP001312865"/>
    </source>
</evidence>
<evidence type="ECO:0000313" key="4">
    <source>
        <dbReference type="EMBL" id="MEI5907528.1"/>
    </source>
</evidence>
<accession>A0ABU8HEC6</accession>
<feature type="domain" description="DUF4179" evidence="2">
    <location>
        <begin position="46"/>
        <end position="140"/>
    </location>
</feature>
<dbReference type="InterPro" id="IPR025436">
    <property type="entry name" value="DUF4179"/>
</dbReference>
<organism evidence="4 5">
    <name type="scientific">Bacillus spongiae</name>
    <dbReference type="NCBI Taxonomy" id="2683610"/>
    <lineage>
        <taxon>Bacteria</taxon>
        <taxon>Bacillati</taxon>
        <taxon>Bacillota</taxon>
        <taxon>Bacilli</taxon>
        <taxon>Bacillales</taxon>
        <taxon>Bacillaceae</taxon>
        <taxon>Bacillus</taxon>
    </lineage>
</organism>
<dbReference type="InterPro" id="IPR040680">
    <property type="entry name" value="DUF5643"/>
</dbReference>
<dbReference type="Gene3D" id="2.60.40.1630">
    <property type="entry name" value="bacillus anthracis domain"/>
    <property type="match status" value="1"/>
</dbReference>
<keyword evidence="5" id="KW-1185">Reference proteome</keyword>
<dbReference type="Pfam" id="PF13786">
    <property type="entry name" value="DUF4179"/>
    <property type="match status" value="1"/>
</dbReference>
<dbReference type="Proteomes" id="UP001312865">
    <property type="component" value="Unassembled WGS sequence"/>
</dbReference>
<feature type="transmembrane region" description="Helical" evidence="1">
    <location>
        <begin position="51"/>
        <end position="68"/>
    </location>
</feature>
<gene>
    <name evidence="4" type="ORF">WAK64_10705</name>
</gene>
<sequence>MFKREEEQLHHLKQDLENTPVSLDSLDKAITAGFNRAKTEEKKRTRKKKGFYSFLAAALLLIGFFSTIRVSPAFASYISGIPGMEKIVELIRDDKGRMAAVEHEYYQEIGVSDKKGSLQVTIDGAISDEMGIVLFYTLESDKKIKDIRIDKVNLKAKNGTPLDEASSSYGEPHRSDEGEYSYSGEIEYFFEVPLTAKEYVVDIEVKGRQYSLPITLNEFKEKKEYPVNQSLELEGEKINIEKVTIYPIRAAVHLEVDPNNKRQILHLEDLRLVDENNEVWGKISNGVTGSGNKDSKQEIYLQSNYFKEPKELYLVLNNAQAIDKDNATVVVDTEKLEILKQPAGSHLNNVRKENGELVFDLRTNREFNYFIFSKVIDAQGKELEHSTQSMSTYEKGVRRIGMNLPAIISSQNPITIELSYYPKWIKGKDKIKIK</sequence>
<proteinExistence type="predicted"/>
<keyword evidence="1" id="KW-1133">Transmembrane helix</keyword>
<comment type="caution">
    <text evidence="4">The sequence shown here is derived from an EMBL/GenBank/DDBJ whole genome shotgun (WGS) entry which is preliminary data.</text>
</comment>
<feature type="domain" description="DUF5643" evidence="3">
    <location>
        <begin position="222"/>
        <end position="338"/>
    </location>
</feature>
<evidence type="ECO:0000259" key="2">
    <source>
        <dbReference type="Pfam" id="PF13786"/>
    </source>
</evidence>
<keyword evidence="1" id="KW-0472">Membrane</keyword>
<protein>
    <submittedName>
        <fullName evidence="4">DUF4179 domain-containing protein</fullName>
    </submittedName>
</protein>
<dbReference type="EMBL" id="JBBAXC010000007">
    <property type="protein sequence ID" value="MEI5907528.1"/>
    <property type="molecule type" value="Genomic_DNA"/>
</dbReference>
<evidence type="ECO:0000259" key="3">
    <source>
        <dbReference type="Pfam" id="PF18705"/>
    </source>
</evidence>
<reference evidence="4 5" key="1">
    <citation type="journal article" date="2018" name="J. Microbiol.">
        <title>Bacillus spongiae sp. nov., isolated from sponge of Jeju Island.</title>
        <authorList>
            <person name="Lee G.E."/>
            <person name="Im W.T."/>
            <person name="Park J.S."/>
        </authorList>
    </citation>
    <scope>NUCLEOTIDE SEQUENCE [LARGE SCALE GENOMIC DNA]</scope>
    <source>
        <strain evidence="4 5">135PIL107-10</strain>
    </source>
</reference>
<evidence type="ECO:0000256" key="1">
    <source>
        <dbReference type="SAM" id="Phobius"/>
    </source>
</evidence>
<keyword evidence="1" id="KW-0812">Transmembrane</keyword>
<dbReference type="Pfam" id="PF18705">
    <property type="entry name" value="DUF5643"/>
    <property type="match status" value="1"/>
</dbReference>
<dbReference type="RefSeq" id="WP_336586961.1">
    <property type="nucleotide sequence ID" value="NZ_JBBAXC010000007.1"/>
</dbReference>
<name>A0ABU8HEC6_9BACI</name>